<reference evidence="2 3" key="1">
    <citation type="journal article" date="2011" name="PLoS Genet.">
        <title>Comparative genomic analysis of human fungal pathogens causing paracoccidioidomycosis.</title>
        <authorList>
            <person name="Desjardins C.A."/>
            <person name="Champion M.D."/>
            <person name="Holder J.W."/>
            <person name="Muszewska A."/>
            <person name="Goldberg J."/>
            <person name="Bailao A.M."/>
            <person name="Brigido M.M."/>
            <person name="Ferreira M.E."/>
            <person name="Garcia A.M."/>
            <person name="Grynberg M."/>
            <person name="Gujja S."/>
            <person name="Heiman D.I."/>
            <person name="Henn M.R."/>
            <person name="Kodira C.D."/>
            <person name="Leon-Narvaez H."/>
            <person name="Longo L.V."/>
            <person name="Ma L.J."/>
            <person name="Malavazi I."/>
            <person name="Matsuo A.L."/>
            <person name="Morais F.V."/>
            <person name="Pereira M."/>
            <person name="Rodriguez-Brito S."/>
            <person name="Sakthikumar S."/>
            <person name="Salem-Izacc S.M."/>
            <person name="Sykes S.M."/>
            <person name="Teixeira M.M."/>
            <person name="Vallejo M.C."/>
            <person name="Walter M.E."/>
            <person name="Yandava C."/>
            <person name="Young S."/>
            <person name="Zeng Q."/>
            <person name="Zucker J."/>
            <person name="Felipe M.S."/>
            <person name="Goldman G.H."/>
            <person name="Haas B.J."/>
            <person name="McEwen J.G."/>
            <person name="Nino-Vega G."/>
            <person name="Puccia R."/>
            <person name="San-Blas G."/>
            <person name="Soares C.M."/>
            <person name="Birren B.W."/>
            <person name="Cuomo C.A."/>
        </authorList>
    </citation>
    <scope>NUCLEOTIDE SEQUENCE [LARGE SCALE GENOMIC DNA]</scope>
    <source>
        <strain evidence="2 3">Pb18</strain>
    </source>
</reference>
<accession>C1G9Q9</accession>
<dbReference type="GeneID" id="22583202"/>
<evidence type="ECO:0000313" key="3">
    <source>
        <dbReference type="Proteomes" id="UP000001628"/>
    </source>
</evidence>
<proteinExistence type="predicted"/>
<dbReference type="RefSeq" id="XP_010759275.1">
    <property type="nucleotide sequence ID" value="XM_010760973.1"/>
</dbReference>
<keyword evidence="3" id="KW-1185">Reference proteome</keyword>
<feature type="region of interest" description="Disordered" evidence="1">
    <location>
        <begin position="1"/>
        <end position="31"/>
    </location>
</feature>
<evidence type="ECO:0000313" key="2">
    <source>
        <dbReference type="EMBL" id="EEH47911.2"/>
    </source>
</evidence>
<dbReference type="HOGENOM" id="CLU_125582_0_0_1"/>
<protein>
    <submittedName>
        <fullName evidence="2">Uncharacterized protein</fullName>
    </submittedName>
</protein>
<dbReference type="EMBL" id="KN275960">
    <property type="protein sequence ID" value="EEH47911.2"/>
    <property type="molecule type" value="Genomic_DNA"/>
</dbReference>
<dbReference type="KEGG" id="pbn:PADG_03995"/>
<name>C1G9Q9_PARBD</name>
<dbReference type="AlphaFoldDB" id="C1G9Q9"/>
<sequence>MAGKKTTTGRRGRPSRVSTGKSDSDHGLFVSSTPADLLKDLSSAVEKRNKHKWQKLRAQHRAQVKKTEEGIQTMAYSNKLSIMRHRRAQIKRLSELVKKRTEIELAIVAEMQTLGDLYETVHGELERDLRGHATFDDIYLDHCRIEIIGDGSHCYTYMSQPFRIYGKVFSAGTLRKYVDVDARNA</sequence>
<dbReference type="OrthoDB" id="4186029at2759"/>
<dbReference type="eggNOG" id="ENOG502RN7V">
    <property type="taxonomic scope" value="Eukaryota"/>
</dbReference>
<dbReference type="VEuPathDB" id="FungiDB:PADG_03995"/>
<dbReference type="Proteomes" id="UP000001628">
    <property type="component" value="Unassembled WGS sequence"/>
</dbReference>
<gene>
    <name evidence="2" type="ORF">PADG_03995</name>
</gene>
<dbReference type="InParanoid" id="C1G9Q9"/>
<evidence type="ECO:0000256" key="1">
    <source>
        <dbReference type="SAM" id="MobiDB-lite"/>
    </source>
</evidence>
<organism evidence="2 3">
    <name type="scientific">Paracoccidioides brasiliensis (strain Pb18)</name>
    <dbReference type="NCBI Taxonomy" id="502780"/>
    <lineage>
        <taxon>Eukaryota</taxon>
        <taxon>Fungi</taxon>
        <taxon>Dikarya</taxon>
        <taxon>Ascomycota</taxon>
        <taxon>Pezizomycotina</taxon>
        <taxon>Eurotiomycetes</taxon>
        <taxon>Eurotiomycetidae</taxon>
        <taxon>Onygenales</taxon>
        <taxon>Ajellomycetaceae</taxon>
        <taxon>Paracoccidioides</taxon>
    </lineage>
</organism>